<evidence type="ECO:0000313" key="1">
    <source>
        <dbReference type="EMBL" id="RKF82492.1"/>
    </source>
</evidence>
<dbReference type="SUPFAM" id="SSF53098">
    <property type="entry name" value="Ribonuclease H-like"/>
    <property type="match status" value="1"/>
</dbReference>
<gene>
    <name evidence="1" type="ORF">GcM1_171012</name>
</gene>
<sequence length="180" mass="21074">LFKEDVAKAINESALPSHYKKENIPLDTPIRWNSTFLMISIALELRDPLIYFVGVLFDLNDIFEILYNPSTRLQSELSINLNNELLYLYIILIKLKNLRSKYQQKIPITPISENYYSSLSKAINLGIKKLESYYPPIISSKELLNYRPYILGTILDPQLKTYHFKLNNKLHFYPSILEDV</sequence>
<organism evidence="1 2">
    <name type="scientific">Golovinomyces cichoracearum</name>
    <dbReference type="NCBI Taxonomy" id="62708"/>
    <lineage>
        <taxon>Eukaryota</taxon>
        <taxon>Fungi</taxon>
        <taxon>Dikarya</taxon>
        <taxon>Ascomycota</taxon>
        <taxon>Pezizomycotina</taxon>
        <taxon>Leotiomycetes</taxon>
        <taxon>Erysiphales</taxon>
        <taxon>Erysiphaceae</taxon>
        <taxon>Golovinomyces</taxon>
    </lineage>
</organism>
<accession>A0A420J6S5</accession>
<dbReference type="Proteomes" id="UP000285326">
    <property type="component" value="Unassembled WGS sequence"/>
</dbReference>
<dbReference type="AlphaFoldDB" id="A0A420J6S5"/>
<comment type="caution">
    <text evidence="1">The sequence shown here is derived from an EMBL/GenBank/DDBJ whole genome shotgun (WGS) entry which is preliminary data.</text>
</comment>
<dbReference type="InterPro" id="IPR012337">
    <property type="entry name" value="RNaseH-like_sf"/>
</dbReference>
<reference evidence="1 2" key="1">
    <citation type="journal article" date="2018" name="BMC Genomics">
        <title>Comparative genome analyses reveal sequence features reflecting distinct modes of host-adaptation between dicot and monocot powdery mildew.</title>
        <authorList>
            <person name="Wu Y."/>
            <person name="Ma X."/>
            <person name="Pan Z."/>
            <person name="Kale S.D."/>
            <person name="Song Y."/>
            <person name="King H."/>
            <person name="Zhang Q."/>
            <person name="Presley C."/>
            <person name="Deng X."/>
            <person name="Wei C.I."/>
            <person name="Xiao S."/>
        </authorList>
    </citation>
    <scope>NUCLEOTIDE SEQUENCE [LARGE SCALE GENOMIC DNA]</scope>
    <source>
        <strain evidence="1">UMSG1</strain>
    </source>
</reference>
<protein>
    <submittedName>
        <fullName evidence="1">Uncharacterized protein</fullName>
    </submittedName>
</protein>
<name>A0A420J6S5_9PEZI</name>
<feature type="non-terminal residue" evidence="1">
    <location>
        <position position="1"/>
    </location>
</feature>
<evidence type="ECO:0000313" key="2">
    <source>
        <dbReference type="Proteomes" id="UP000285326"/>
    </source>
</evidence>
<dbReference type="EMBL" id="MCBS01017111">
    <property type="protein sequence ID" value="RKF82492.1"/>
    <property type="molecule type" value="Genomic_DNA"/>
</dbReference>
<proteinExistence type="predicted"/>